<protein>
    <submittedName>
        <fullName evidence="2">Uncharacterized protein</fullName>
    </submittedName>
</protein>
<feature type="region of interest" description="Disordered" evidence="1">
    <location>
        <begin position="292"/>
        <end position="315"/>
    </location>
</feature>
<gene>
    <name evidence="2" type="ORF">QBC32DRAFT_210557</name>
</gene>
<dbReference type="Proteomes" id="UP001303222">
    <property type="component" value="Unassembled WGS sequence"/>
</dbReference>
<comment type="caution">
    <text evidence="2">The sequence shown here is derived from an EMBL/GenBank/DDBJ whole genome shotgun (WGS) entry which is preliminary data.</text>
</comment>
<dbReference type="EMBL" id="MU859108">
    <property type="protein sequence ID" value="KAK3953254.1"/>
    <property type="molecule type" value="Genomic_DNA"/>
</dbReference>
<dbReference type="AlphaFoldDB" id="A0AAN6SH50"/>
<reference evidence="2" key="1">
    <citation type="journal article" date="2023" name="Mol. Phylogenet. Evol.">
        <title>Genome-scale phylogeny and comparative genomics of the fungal order Sordariales.</title>
        <authorList>
            <person name="Hensen N."/>
            <person name="Bonometti L."/>
            <person name="Westerberg I."/>
            <person name="Brannstrom I.O."/>
            <person name="Guillou S."/>
            <person name="Cros-Aarteil S."/>
            <person name="Calhoun S."/>
            <person name="Haridas S."/>
            <person name="Kuo A."/>
            <person name="Mondo S."/>
            <person name="Pangilinan J."/>
            <person name="Riley R."/>
            <person name="LaButti K."/>
            <person name="Andreopoulos B."/>
            <person name="Lipzen A."/>
            <person name="Chen C."/>
            <person name="Yan M."/>
            <person name="Daum C."/>
            <person name="Ng V."/>
            <person name="Clum A."/>
            <person name="Steindorff A."/>
            <person name="Ohm R.A."/>
            <person name="Martin F."/>
            <person name="Silar P."/>
            <person name="Natvig D.O."/>
            <person name="Lalanne C."/>
            <person name="Gautier V."/>
            <person name="Ament-Velasquez S.L."/>
            <person name="Kruys A."/>
            <person name="Hutchinson M.I."/>
            <person name="Powell A.J."/>
            <person name="Barry K."/>
            <person name="Miller A.N."/>
            <person name="Grigoriev I.V."/>
            <person name="Debuchy R."/>
            <person name="Gladieux P."/>
            <person name="Hiltunen Thoren M."/>
            <person name="Johannesson H."/>
        </authorList>
    </citation>
    <scope>NUCLEOTIDE SEQUENCE</scope>
    <source>
        <strain evidence="2">CBS 626.80</strain>
    </source>
</reference>
<sequence>MSTSPSKAELDELFAPSVESMIAKGQREEFPWDRGTLTTHLPLDPTTLEVLFRVNLPKVILRRDCNFEDVQSDGYVNAVRTMSDALRAKDCKARNEYEPAKSWYGNYSLENRQATAFIWVRFTTVVELLHTIPEGSGTGVVIDVRGLATALDKAMKDHEGPASTVPKGCIYGASIPSRFTVDKMELLSFEFSPSTDSHREFVVKQEEMAYEVNKTFNHRPVEGITASGNLENQLQMTCRKVKAKAQLVIRIAHQTSMWPTERVFELQCFSRFEGSDTDEKPDCLKSLGSLESLESSDSLGGNPGDEPAGSWGLSA</sequence>
<evidence type="ECO:0000313" key="3">
    <source>
        <dbReference type="Proteomes" id="UP001303222"/>
    </source>
</evidence>
<accession>A0AAN6SH50</accession>
<organism evidence="2 3">
    <name type="scientific">Pseudoneurospora amorphoporcata</name>
    <dbReference type="NCBI Taxonomy" id="241081"/>
    <lineage>
        <taxon>Eukaryota</taxon>
        <taxon>Fungi</taxon>
        <taxon>Dikarya</taxon>
        <taxon>Ascomycota</taxon>
        <taxon>Pezizomycotina</taxon>
        <taxon>Sordariomycetes</taxon>
        <taxon>Sordariomycetidae</taxon>
        <taxon>Sordariales</taxon>
        <taxon>Sordariaceae</taxon>
        <taxon>Pseudoneurospora</taxon>
    </lineage>
</organism>
<reference evidence="2" key="2">
    <citation type="submission" date="2023-06" db="EMBL/GenBank/DDBJ databases">
        <authorList>
            <consortium name="Lawrence Berkeley National Laboratory"/>
            <person name="Mondo S.J."/>
            <person name="Hensen N."/>
            <person name="Bonometti L."/>
            <person name="Westerberg I."/>
            <person name="Brannstrom I.O."/>
            <person name="Guillou S."/>
            <person name="Cros-Aarteil S."/>
            <person name="Calhoun S."/>
            <person name="Haridas S."/>
            <person name="Kuo A."/>
            <person name="Pangilinan J."/>
            <person name="Riley R."/>
            <person name="Labutti K."/>
            <person name="Andreopoulos B."/>
            <person name="Lipzen A."/>
            <person name="Chen C."/>
            <person name="Yanf M."/>
            <person name="Daum C."/>
            <person name="Ng V."/>
            <person name="Clum A."/>
            <person name="Steindorff A."/>
            <person name="Ohm R."/>
            <person name="Martin F."/>
            <person name="Silar P."/>
            <person name="Natvig D."/>
            <person name="Lalanne C."/>
            <person name="Gautier V."/>
            <person name="Ament-Velasquez S.L."/>
            <person name="Kruys A."/>
            <person name="Hutchinson M.I."/>
            <person name="Powell A.J."/>
            <person name="Barry K."/>
            <person name="Miller A.N."/>
            <person name="Grigoriev I.V."/>
            <person name="Debuchy R."/>
            <person name="Gladieux P."/>
            <person name="Thoren M.H."/>
            <person name="Johannesson H."/>
        </authorList>
    </citation>
    <scope>NUCLEOTIDE SEQUENCE</scope>
    <source>
        <strain evidence="2">CBS 626.80</strain>
    </source>
</reference>
<name>A0AAN6SH50_9PEZI</name>
<keyword evidence="3" id="KW-1185">Reference proteome</keyword>
<evidence type="ECO:0000256" key="1">
    <source>
        <dbReference type="SAM" id="MobiDB-lite"/>
    </source>
</evidence>
<proteinExistence type="predicted"/>
<evidence type="ECO:0000313" key="2">
    <source>
        <dbReference type="EMBL" id="KAK3953254.1"/>
    </source>
</evidence>